<dbReference type="PANTHER" id="PTHR46599:SF3">
    <property type="entry name" value="PIGGYBAC TRANSPOSABLE ELEMENT-DERIVED PROTEIN 4"/>
    <property type="match status" value="1"/>
</dbReference>
<evidence type="ECO:0000259" key="2">
    <source>
        <dbReference type="Pfam" id="PF13843"/>
    </source>
</evidence>
<comment type="caution">
    <text evidence="3">The sequence shown here is derived from an EMBL/GenBank/DDBJ whole genome shotgun (WGS) entry which is preliminary data.</text>
</comment>
<feature type="non-terminal residue" evidence="3">
    <location>
        <position position="1"/>
    </location>
</feature>
<organism evidence="3 4">
    <name type="scientific">Phytophthora rubi</name>
    <dbReference type="NCBI Taxonomy" id="129364"/>
    <lineage>
        <taxon>Eukaryota</taxon>
        <taxon>Sar</taxon>
        <taxon>Stramenopiles</taxon>
        <taxon>Oomycota</taxon>
        <taxon>Peronosporomycetes</taxon>
        <taxon>Peronosporales</taxon>
        <taxon>Peronosporaceae</taxon>
        <taxon>Phytophthora</taxon>
    </lineage>
</organism>
<dbReference type="Proteomes" id="UP000429607">
    <property type="component" value="Unassembled WGS sequence"/>
</dbReference>
<evidence type="ECO:0000256" key="1">
    <source>
        <dbReference type="SAM" id="MobiDB-lite"/>
    </source>
</evidence>
<sequence length="323" mass="37278">SPLRFDYADILDPNFVEPDGENSLDTDGEGDDDPAEAAASESDDTSSDTSELCKTDCLQRELSRVTELLSNEELERLHMNIQESSEVYNDDQLDEMKRTGWEVLPDNIVAEVTNESAVDKLYDAYCGPSRDIMAAAKSPLKLFYYFMPKTFWRKVAAQTNLYWRQTLEARLQKAEEKERLVTNRTQRSSAQLRRKLEKFQKISPHEVVQWVGLMLAHVLSPRKQMDQHWNTREVGVLPVGTFGRVMARDRFREISRFIHFTDNTNQAAATDRAWKIRSVLATLEKTFKEGYVLGSRVTIDEGVLPSHNRRNPTRTFMKDKPHR</sequence>
<dbReference type="EMBL" id="QXFV01007930">
    <property type="protein sequence ID" value="KAE8957668.1"/>
    <property type="molecule type" value="Genomic_DNA"/>
</dbReference>
<dbReference type="AlphaFoldDB" id="A0A6A3GRP9"/>
<feature type="compositionally biased region" description="Acidic residues" evidence="1">
    <location>
        <begin position="18"/>
        <end position="46"/>
    </location>
</feature>
<gene>
    <name evidence="3" type="ORF">PR001_g31293</name>
</gene>
<protein>
    <recommendedName>
        <fullName evidence="2">PiggyBac transposable element-derived protein domain-containing protein</fullName>
    </recommendedName>
</protein>
<feature type="region of interest" description="Disordered" evidence="1">
    <location>
        <begin position="1"/>
        <end position="52"/>
    </location>
</feature>
<feature type="domain" description="PiggyBac transposable element-derived protein" evidence="2">
    <location>
        <begin position="138"/>
        <end position="323"/>
    </location>
</feature>
<dbReference type="InterPro" id="IPR029526">
    <property type="entry name" value="PGBD"/>
</dbReference>
<accession>A0A6A3GRP9</accession>
<name>A0A6A3GRP9_9STRA</name>
<evidence type="ECO:0000313" key="3">
    <source>
        <dbReference type="EMBL" id="KAE8957668.1"/>
    </source>
</evidence>
<evidence type="ECO:0000313" key="4">
    <source>
        <dbReference type="Proteomes" id="UP000429607"/>
    </source>
</evidence>
<dbReference type="PANTHER" id="PTHR46599">
    <property type="entry name" value="PIGGYBAC TRANSPOSABLE ELEMENT-DERIVED PROTEIN 4"/>
    <property type="match status" value="1"/>
</dbReference>
<proteinExistence type="predicted"/>
<reference evidence="3 4" key="1">
    <citation type="submission" date="2018-09" db="EMBL/GenBank/DDBJ databases">
        <title>Genomic investigation of the strawberry pathogen Phytophthora fragariae indicates pathogenicity is determined by transcriptional variation in three key races.</title>
        <authorList>
            <person name="Adams T.M."/>
            <person name="Armitage A.D."/>
            <person name="Sobczyk M.K."/>
            <person name="Bates H.J."/>
            <person name="Dunwell J.M."/>
            <person name="Nellist C.F."/>
            <person name="Harrison R.J."/>
        </authorList>
    </citation>
    <scope>NUCLEOTIDE SEQUENCE [LARGE SCALE GENOMIC DNA]</scope>
    <source>
        <strain evidence="3 4">SCRP249</strain>
    </source>
</reference>
<feature type="region of interest" description="Disordered" evidence="1">
    <location>
        <begin position="304"/>
        <end position="323"/>
    </location>
</feature>
<dbReference type="Pfam" id="PF13843">
    <property type="entry name" value="DDE_Tnp_1_7"/>
    <property type="match status" value="1"/>
</dbReference>